<evidence type="ECO:0000313" key="1">
    <source>
        <dbReference type="EMBL" id="MDT3405525.1"/>
    </source>
</evidence>
<dbReference type="GO" id="GO:0004386">
    <property type="term" value="F:helicase activity"/>
    <property type="evidence" value="ECO:0007669"/>
    <property type="project" value="UniProtKB-KW"/>
</dbReference>
<keyword evidence="1" id="KW-0067">ATP-binding</keyword>
<keyword evidence="1" id="KW-0347">Helicase</keyword>
<name>A0ABU3H0I5_9SPHI</name>
<dbReference type="EMBL" id="JAVLVU010000001">
    <property type="protein sequence ID" value="MDT3405525.1"/>
    <property type="molecule type" value="Genomic_DNA"/>
</dbReference>
<reference evidence="2" key="1">
    <citation type="submission" date="2023-07" db="EMBL/GenBank/DDBJ databases">
        <title>Functional and genomic diversity of the sorghum phyllosphere microbiome.</title>
        <authorList>
            <person name="Shade A."/>
        </authorList>
    </citation>
    <scope>NUCLEOTIDE SEQUENCE [LARGE SCALE GENOMIC DNA]</scope>
    <source>
        <strain evidence="2">SORGH_AS_0422</strain>
    </source>
</reference>
<dbReference type="RefSeq" id="WP_311954190.1">
    <property type="nucleotide sequence ID" value="NZ_JAVLVU010000001.1"/>
</dbReference>
<dbReference type="Proteomes" id="UP001258315">
    <property type="component" value="Unassembled WGS sequence"/>
</dbReference>
<proteinExistence type="predicted"/>
<keyword evidence="2" id="KW-1185">Reference proteome</keyword>
<sequence>MKNILLLNDFSAEAEHALAYGTMLATALNAKLLVWNIDNYASSMNANRQLVYLQKNGAQQFVKPTEQEVLSSMTEHPLINLLSKEDINNRTIHEVAGKNDVQLVIKGVNTIYEPLDTISAQVVTKSCYPLMLIPRNAPLNLFKQFAYIADLRYCRNNINGFLKELAHNVQANLSIAHISVASIPEPEAEYAKELYRKVVGPNPNNISLSFNQIKERNVKKAADVLVHVMQTDLLVMTYNKYHFSMLTAKDNTAELHDLNVPLLVFPS</sequence>
<dbReference type="SUPFAM" id="SSF52402">
    <property type="entry name" value="Adenine nucleotide alpha hydrolases-like"/>
    <property type="match status" value="1"/>
</dbReference>
<protein>
    <submittedName>
        <fullName evidence="1">Replicative DNA helicase</fullName>
    </submittedName>
</protein>
<evidence type="ECO:0000313" key="2">
    <source>
        <dbReference type="Proteomes" id="UP001258315"/>
    </source>
</evidence>
<organism evidence="1 2">
    <name type="scientific">Mucilaginibacter terrae</name>
    <dbReference type="NCBI Taxonomy" id="1955052"/>
    <lineage>
        <taxon>Bacteria</taxon>
        <taxon>Pseudomonadati</taxon>
        <taxon>Bacteroidota</taxon>
        <taxon>Sphingobacteriia</taxon>
        <taxon>Sphingobacteriales</taxon>
        <taxon>Sphingobacteriaceae</taxon>
        <taxon>Mucilaginibacter</taxon>
    </lineage>
</organism>
<keyword evidence="1" id="KW-0547">Nucleotide-binding</keyword>
<keyword evidence="1" id="KW-0378">Hydrolase</keyword>
<dbReference type="Gene3D" id="3.40.50.12370">
    <property type="match status" value="1"/>
</dbReference>
<accession>A0ABU3H0I5</accession>
<gene>
    <name evidence="1" type="ORF">QE417_004597</name>
</gene>
<comment type="caution">
    <text evidence="1">The sequence shown here is derived from an EMBL/GenBank/DDBJ whole genome shotgun (WGS) entry which is preliminary data.</text>
</comment>